<evidence type="ECO:0000256" key="3">
    <source>
        <dbReference type="ARBA" id="ARBA00022448"/>
    </source>
</evidence>
<organism evidence="8 9">
    <name type="scientific">Globisporangium ultimum (strain ATCC 200006 / CBS 805.95 / DAOM BR144)</name>
    <name type="common">Pythium ultimum</name>
    <dbReference type="NCBI Taxonomy" id="431595"/>
    <lineage>
        <taxon>Eukaryota</taxon>
        <taxon>Sar</taxon>
        <taxon>Stramenopiles</taxon>
        <taxon>Oomycota</taxon>
        <taxon>Peronosporomycetes</taxon>
        <taxon>Pythiales</taxon>
        <taxon>Pythiaceae</taxon>
        <taxon>Globisporangium</taxon>
    </lineage>
</organism>
<dbReference type="AlphaFoldDB" id="K3X9H5"/>
<keyword evidence="5 7" id="KW-1133">Transmembrane helix</keyword>
<name>K3X9H5_GLOUD</name>
<protein>
    <recommendedName>
        <fullName evidence="10">Major facilitator superfamily (MFS) profile domain-containing protein</fullName>
    </recommendedName>
</protein>
<feature type="transmembrane region" description="Helical" evidence="7">
    <location>
        <begin position="324"/>
        <end position="345"/>
    </location>
</feature>
<feature type="transmembrane region" description="Helical" evidence="7">
    <location>
        <begin position="162"/>
        <end position="186"/>
    </location>
</feature>
<dbReference type="eggNOG" id="ENOG502QUFC">
    <property type="taxonomic scope" value="Eukaryota"/>
</dbReference>
<dbReference type="InterPro" id="IPR036259">
    <property type="entry name" value="MFS_trans_sf"/>
</dbReference>
<proteinExistence type="inferred from homology"/>
<evidence type="ECO:0008006" key="10">
    <source>
        <dbReference type="Google" id="ProtNLM"/>
    </source>
</evidence>
<reference evidence="9" key="2">
    <citation type="submission" date="2010-04" db="EMBL/GenBank/DDBJ databases">
        <authorList>
            <person name="Buell R."/>
            <person name="Hamilton J."/>
            <person name="Hostetler J."/>
        </authorList>
    </citation>
    <scope>NUCLEOTIDE SEQUENCE [LARGE SCALE GENOMIC DNA]</scope>
    <source>
        <strain evidence="9">DAOM:BR144</strain>
    </source>
</reference>
<dbReference type="EMBL" id="GL376595">
    <property type="status" value="NOT_ANNOTATED_CDS"/>
    <property type="molecule type" value="Genomic_DNA"/>
</dbReference>
<dbReference type="PANTHER" id="PTHR31585">
    <property type="entry name" value="FOLATE-BIOPTERIN TRANSPORTER 1, CHLOROPLASTIC"/>
    <property type="match status" value="1"/>
</dbReference>
<dbReference type="VEuPathDB" id="FungiDB:PYU1_G013845"/>
<dbReference type="HOGENOM" id="CLU_018801_5_0_1"/>
<dbReference type="Pfam" id="PF03092">
    <property type="entry name" value="BT1"/>
    <property type="match status" value="1"/>
</dbReference>
<feature type="transmembrane region" description="Helical" evidence="7">
    <location>
        <begin position="77"/>
        <end position="96"/>
    </location>
</feature>
<feature type="transmembrane region" description="Helical" evidence="7">
    <location>
        <begin position="285"/>
        <end position="304"/>
    </location>
</feature>
<dbReference type="OMA" id="WRTIIVI"/>
<evidence type="ECO:0000256" key="4">
    <source>
        <dbReference type="ARBA" id="ARBA00022692"/>
    </source>
</evidence>
<evidence type="ECO:0000256" key="5">
    <source>
        <dbReference type="ARBA" id="ARBA00022989"/>
    </source>
</evidence>
<dbReference type="EnsemblProtists" id="PYU1_T013874">
    <property type="protein sequence ID" value="PYU1_T013874"/>
    <property type="gene ID" value="PYU1_G013845"/>
</dbReference>
<evidence type="ECO:0000313" key="8">
    <source>
        <dbReference type="EnsemblProtists" id="PYU1_T013874"/>
    </source>
</evidence>
<reference evidence="9" key="1">
    <citation type="journal article" date="2010" name="Genome Biol.">
        <title>Genome sequence of the necrotrophic plant pathogen Pythium ultimum reveals original pathogenicity mechanisms and effector repertoire.</title>
        <authorList>
            <person name="Levesque C.A."/>
            <person name="Brouwer H."/>
            <person name="Cano L."/>
            <person name="Hamilton J.P."/>
            <person name="Holt C."/>
            <person name="Huitema E."/>
            <person name="Raffaele S."/>
            <person name="Robideau G.P."/>
            <person name="Thines M."/>
            <person name="Win J."/>
            <person name="Zerillo M.M."/>
            <person name="Beakes G.W."/>
            <person name="Boore J.L."/>
            <person name="Busam D."/>
            <person name="Dumas B."/>
            <person name="Ferriera S."/>
            <person name="Fuerstenberg S.I."/>
            <person name="Gachon C.M."/>
            <person name="Gaulin E."/>
            <person name="Govers F."/>
            <person name="Grenville-Briggs L."/>
            <person name="Horner N."/>
            <person name="Hostetler J."/>
            <person name="Jiang R.H."/>
            <person name="Johnson J."/>
            <person name="Krajaejun T."/>
            <person name="Lin H."/>
            <person name="Meijer H.J."/>
            <person name="Moore B."/>
            <person name="Morris P."/>
            <person name="Phuntmart V."/>
            <person name="Puiu D."/>
            <person name="Shetty J."/>
            <person name="Stajich J.E."/>
            <person name="Tripathy S."/>
            <person name="Wawra S."/>
            <person name="van West P."/>
            <person name="Whitty B.R."/>
            <person name="Coutinho P.M."/>
            <person name="Henrissat B."/>
            <person name="Martin F."/>
            <person name="Thomas P.D."/>
            <person name="Tyler B.M."/>
            <person name="De Vries R.P."/>
            <person name="Kamoun S."/>
            <person name="Yandell M."/>
            <person name="Tisserat N."/>
            <person name="Buell C.R."/>
        </authorList>
    </citation>
    <scope>NUCLEOTIDE SEQUENCE</scope>
    <source>
        <strain evidence="9">DAOM:BR144</strain>
    </source>
</reference>
<evidence type="ECO:0000256" key="2">
    <source>
        <dbReference type="ARBA" id="ARBA00007015"/>
    </source>
</evidence>
<keyword evidence="6 7" id="KW-0472">Membrane</keyword>
<keyword evidence="4 7" id="KW-0812">Transmembrane</keyword>
<dbReference type="InterPro" id="IPR039309">
    <property type="entry name" value="BT1"/>
</dbReference>
<reference evidence="8" key="3">
    <citation type="submission" date="2015-02" db="UniProtKB">
        <authorList>
            <consortium name="EnsemblProtists"/>
        </authorList>
    </citation>
    <scope>IDENTIFICATION</scope>
    <source>
        <strain evidence="8">DAOM BR144</strain>
    </source>
</reference>
<dbReference type="Proteomes" id="UP000019132">
    <property type="component" value="Unassembled WGS sequence"/>
</dbReference>
<feature type="transmembrane region" description="Helical" evidence="7">
    <location>
        <begin position="460"/>
        <end position="481"/>
    </location>
</feature>
<sequence length="528" mass="57737">MQLQDAADETVSLLPAKPQSGTLREGQALQLYSNEAFALFAQYAGVGLVASTLPSAITPFFTYYLNMEGTATTSARALVEVVWAFKVFMGVLLDCVPIGGYRRRPYMLIGWIITATCLFAMACIPIGEPYFPDPELRYIRPDNYTPQQEASLNKGAPSTGGVYIVLMMMASFGYVLVDVASDGLFVEYAQREPIATRGHIQSAVSSVRAFFQVVAQLITGFGLSSPPYGGDFDFGISFPNTMLILALFCLPVIPMAWFFIHEKQVEAPQFKQYLDSLWLTIQRRAVYQVLAYSFFSGVFLSFTYVANDPMTSYWVRASSFSLSISGIVGGGVVVVTIALTGMYGLNWSWHTIQVATTLSTIAVDAVCTMSVTWDVIRAPWFWVGLPIAEAVPGAVTSLLTSLVVVELVGQGNEAAVFGLMTTVPNLGMPVGFALTKIVNAPFRVHNDDILNDTYEVRRDVTITILISYVMSLSSLLFLPLLPRQRAETQELRKNGGSSSVMGAITIAYLVVALSMAVFTNLHSIFESE</sequence>
<dbReference type="InParanoid" id="K3X9H5"/>
<comment type="similarity">
    <text evidence="2">Belongs to the major facilitator superfamily. Folate-biopterin transporter (TC 2.A.71) family.</text>
</comment>
<accession>K3X9H5</accession>
<evidence type="ECO:0000256" key="1">
    <source>
        <dbReference type="ARBA" id="ARBA00004141"/>
    </source>
</evidence>
<evidence type="ECO:0000313" key="9">
    <source>
        <dbReference type="Proteomes" id="UP000019132"/>
    </source>
</evidence>
<dbReference type="STRING" id="431595.K3X9H5"/>
<feature type="transmembrane region" description="Helical" evidence="7">
    <location>
        <begin position="502"/>
        <end position="525"/>
    </location>
</feature>
<keyword evidence="3" id="KW-0813">Transport</keyword>
<feature type="transmembrane region" description="Helical" evidence="7">
    <location>
        <begin position="108"/>
        <end position="127"/>
    </location>
</feature>
<feature type="transmembrane region" description="Helical" evidence="7">
    <location>
        <begin position="417"/>
        <end position="440"/>
    </location>
</feature>
<feature type="transmembrane region" description="Helical" evidence="7">
    <location>
        <begin position="236"/>
        <end position="260"/>
    </location>
</feature>
<comment type="subcellular location">
    <subcellularLocation>
        <location evidence="1">Membrane</location>
        <topology evidence="1">Multi-pass membrane protein</topology>
    </subcellularLocation>
</comment>
<feature type="transmembrane region" description="Helical" evidence="7">
    <location>
        <begin position="352"/>
        <end position="373"/>
    </location>
</feature>
<keyword evidence="9" id="KW-1185">Reference proteome</keyword>
<feature type="transmembrane region" description="Helical" evidence="7">
    <location>
        <begin position="207"/>
        <end position="224"/>
    </location>
</feature>
<evidence type="ECO:0000256" key="6">
    <source>
        <dbReference type="ARBA" id="ARBA00023136"/>
    </source>
</evidence>
<evidence type="ECO:0000256" key="7">
    <source>
        <dbReference type="SAM" id="Phobius"/>
    </source>
</evidence>
<feature type="transmembrane region" description="Helical" evidence="7">
    <location>
        <begin position="379"/>
        <end position="405"/>
    </location>
</feature>
<dbReference type="PANTHER" id="PTHR31585:SF5">
    <property type="entry name" value="RNA-BINDING S4 DOMAIN-CONTAINING PROTEIN"/>
    <property type="match status" value="1"/>
</dbReference>
<dbReference type="SUPFAM" id="SSF103473">
    <property type="entry name" value="MFS general substrate transporter"/>
    <property type="match status" value="1"/>
</dbReference>
<feature type="transmembrane region" description="Helical" evidence="7">
    <location>
        <begin position="36"/>
        <end position="57"/>
    </location>
</feature>
<dbReference type="GO" id="GO:0016020">
    <property type="term" value="C:membrane"/>
    <property type="evidence" value="ECO:0007669"/>
    <property type="project" value="UniProtKB-SubCell"/>
</dbReference>